<dbReference type="EMBL" id="GBXM01033208">
    <property type="protein sequence ID" value="JAH75369.1"/>
    <property type="molecule type" value="Transcribed_RNA"/>
</dbReference>
<reference evidence="1" key="1">
    <citation type="submission" date="2014-11" db="EMBL/GenBank/DDBJ databases">
        <authorList>
            <person name="Amaro Gonzalez C."/>
        </authorList>
    </citation>
    <scope>NUCLEOTIDE SEQUENCE</scope>
</reference>
<evidence type="ECO:0000313" key="1">
    <source>
        <dbReference type="EMBL" id="JAH75369.1"/>
    </source>
</evidence>
<proteinExistence type="predicted"/>
<organism evidence="1">
    <name type="scientific">Anguilla anguilla</name>
    <name type="common">European freshwater eel</name>
    <name type="synonym">Muraena anguilla</name>
    <dbReference type="NCBI Taxonomy" id="7936"/>
    <lineage>
        <taxon>Eukaryota</taxon>
        <taxon>Metazoa</taxon>
        <taxon>Chordata</taxon>
        <taxon>Craniata</taxon>
        <taxon>Vertebrata</taxon>
        <taxon>Euteleostomi</taxon>
        <taxon>Actinopterygii</taxon>
        <taxon>Neopterygii</taxon>
        <taxon>Teleostei</taxon>
        <taxon>Anguilliformes</taxon>
        <taxon>Anguillidae</taxon>
        <taxon>Anguilla</taxon>
    </lineage>
</organism>
<sequence length="19" mass="2136">MTVIQEVILARSSLNKVCM</sequence>
<accession>A0A0E9VB89</accession>
<name>A0A0E9VB89_ANGAN</name>
<dbReference type="AlphaFoldDB" id="A0A0E9VB89"/>
<protein>
    <submittedName>
        <fullName evidence="1">Uncharacterized protein</fullName>
    </submittedName>
</protein>
<reference evidence="1" key="2">
    <citation type="journal article" date="2015" name="Fish Shellfish Immunol.">
        <title>Early steps in the European eel (Anguilla anguilla)-Vibrio vulnificus interaction in the gills: Role of the RtxA13 toxin.</title>
        <authorList>
            <person name="Callol A."/>
            <person name="Pajuelo D."/>
            <person name="Ebbesson L."/>
            <person name="Teles M."/>
            <person name="MacKenzie S."/>
            <person name="Amaro C."/>
        </authorList>
    </citation>
    <scope>NUCLEOTIDE SEQUENCE</scope>
</reference>